<proteinExistence type="predicted"/>
<dbReference type="RefSeq" id="WP_092409945.1">
    <property type="nucleotide sequence ID" value="NZ_FOVF01000031.1"/>
</dbReference>
<evidence type="ECO:0000313" key="2">
    <source>
        <dbReference type="EMBL" id="SFN56006.1"/>
    </source>
</evidence>
<protein>
    <submittedName>
        <fullName evidence="2">Uncharacterized protein</fullName>
    </submittedName>
</protein>
<organism evidence="2 3">
    <name type="scientific">Dokdonella immobilis</name>
    <dbReference type="NCBI Taxonomy" id="578942"/>
    <lineage>
        <taxon>Bacteria</taxon>
        <taxon>Pseudomonadati</taxon>
        <taxon>Pseudomonadota</taxon>
        <taxon>Gammaproteobacteria</taxon>
        <taxon>Lysobacterales</taxon>
        <taxon>Rhodanobacteraceae</taxon>
        <taxon>Dokdonella</taxon>
    </lineage>
</organism>
<reference evidence="2 3" key="1">
    <citation type="submission" date="2016-10" db="EMBL/GenBank/DDBJ databases">
        <authorList>
            <person name="de Groot N.N."/>
        </authorList>
    </citation>
    <scope>NUCLEOTIDE SEQUENCE [LARGE SCALE GENOMIC DNA]</scope>
    <source>
        <strain evidence="2 3">CGMCC 1.7659</strain>
    </source>
</reference>
<dbReference type="AlphaFoldDB" id="A0A1I5A0R5"/>
<feature type="signal peptide" evidence="1">
    <location>
        <begin position="1"/>
        <end position="28"/>
    </location>
</feature>
<keyword evidence="3" id="KW-1185">Reference proteome</keyword>
<dbReference type="Proteomes" id="UP000198575">
    <property type="component" value="Unassembled WGS sequence"/>
</dbReference>
<dbReference type="EMBL" id="FOVF01000031">
    <property type="protein sequence ID" value="SFN56006.1"/>
    <property type="molecule type" value="Genomic_DNA"/>
</dbReference>
<name>A0A1I5A0R5_9GAMM</name>
<feature type="chain" id="PRO_5011636104" evidence="1">
    <location>
        <begin position="29"/>
        <end position="107"/>
    </location>
</feature>
<keyword evidence="1" id="KW-0732">Signal</keyword>
<evidence type="ECO:0000313" key="3">
    <source>
        <dbReference type="Proteomes" id="UP000198575"/>
    </source>
</evidence>
<accession>A0A1I5A0R5</accession>
<sequence length="107" mass="10508">MLSQLFRLRSAAVVTGVIALTMVSAASAGSGGYALRNGTAASSGDSVANGCITLSSTVGEAVAGAVSNGTYTVTAGFQATVAAGNQVIIADRIFQNGFDSQQGTCTP</sequence>
<gene>
    <name evidence="2" type="ORF">SAMN05216289_1312</name>
</gene>
<evidence type="ECO:0000256" key="1">
    <source>
        <dbReference type="SAM" id="SignalP"/>
    </source>
</evidence>